<keyword evidence="3 9" id="KW-0812">Transmembrane</keyword>
<feature type="transmembrane region" description="Helical" evidence="9">
    <location>
        <begin position="527"/>
        <end position="554"/>
    </location>
</feature>
<dbReference type="Proteomes" id="UP000078200">
    <property type="component" value="Unassembled WGS sequence"/>
</dbReference>
<evidence type="ECO:0000256" key="9">
    <source>
        <dbReference type="SAM" id="Phobius"/>
    </source>
</evidence>
<evidence type="ECO:0000256" key="5">
    <source>
        <dbReference type="ARBA" id="ARBA00022824"/>
    </source>
</evidence>
<accession>A0A1A9VXX8</accession>
<protein>
    <recommendedName>
        <fullName evidence="12">Nicalin</fullName>
    </recommendedName>
</protein>
<evidence type="ECO:0000313" key="10">
    <source>
        <dbReference type="EnsemblMetazoa" id="GAUT051192-PA"/>
    </source>
</evidence>
<dbReference type="InterPro" id="IPR016574">
    <property type="entry name" value="Nicalin"/>
</dbReference>
<evidence type="ECO:0000256" key="8">
    <source>
        <dbReference type="ARBA" id="ARBA00023180"/>
    </source>
</evidence>
<evidence type="ECO:0000313" key="11">
    <source>
        <dbReference type="Proteomes" id="UP000078200"/>
    </source>
</evidence>
<dbReference type="GO" id="GO:0005789">
    <property type="term" value="C:endoplasmic reticulum membrane"/>
    <property type="evidence" value="ECO:0007669"/>
    <property type="project" value="UniProtKB-SubCell"/>
</dbReference>
<dbReference type="Gene3D" id="3.40.630.10">
    <property type="entry name" value="Zn peptidases"/>
    <property type="match status" value="1"/>
</dbReference>
<reference evidence="10" key="1">
    <citation type="submission" date="2020-05" db="UniProtKB">
        <authorList>
            <consortium name="EnsemblMetazoa"/>
        </authorList>
    </citation>
    <scope>IDENTIFICATION</scope>
    <source>
        <strain evidence="10">TTRI</strain>
    </source>
</reference>
<dbReference type="VEuPathDB" id="VectorBase:GAUT051192"/>
<dbReference type="EnsemblMetazoa" id="GAUT051192-RA">
    <property type="protein sequence ID" value="GAUT051192-PA"/>
    <property type="gene ID" value="GAUT051192"/>
</dbReference>
<evidence type="ECO:0000256" key="1">
    <source>
        <dbReference type="ARBA" id="ARBA00004389"/>
    </source>
</evidence>
<evidence type="ECO:0000256" key="4">
    <source>
        <dbReference type="ARBA" id="ARBA00022729"/>
    </source>
</evidence>
<keyword evidence="4" id="KW-0732">Signal</keyword>
<dbReference type="GO" id="GO:0009966">
    <property type="term" value="P:regulation of signal transduction"/>
    <property type="evidence" value="ECO:0007669"/>
    <property type="project" value="InterPro"/>
</dbReference>
<keyword evidence="8" id="KW-0325">Glycoprotein</keyword>
<sequence length="580" mass="65296">MFEEADNFADIFRGGLPYYLLLTLPILILCSSNPVLASSEFAVHRMTQFDLNGVSFGCRSSALTLEARSLYSWKTARHCIVARLQDMTIDGLKEIRQKAGGLVLLLPQDVASMSGEEKDHINLLEQAMMAEAISIPVYFSVYNPELENIIDDITRSTSVTNRQNHQNNRAGGESALSEIFNFISANGYQVVISGASHAANKNGKIPIIQGELAPYKQPKKSAEVNLEQSSKVPSIVIATHLNTFGLYNEYPLNVDAAVLMALADIFSKLHNMTNAIPKYRLLFLLSESGQILNFQGIKKWLDENNQLQNIEFVLCLDTITEAFAQVEESNTLYLHVSKPPKESTPLSNFFKYLKIIGLKYYNITIEGVHKKINLADKVLAWEHERFSIKRLPAFTLSALSSAKSPTRNTIFKRNETDILQHAAINAKIIAETLSTYIYSSTVLNATEGEVYEILSGEMQINSSLIKTYLNMRSALHNNDLKNGFEKYLQNIKIIYDKPEGRDPDFMLYEGHNANLNIYRVKPAIFDLFLTIGICCYLTSIYFSIQLFSLLYAMICNALPRSSSTDFMNNSHSDRQKFKSN</sequence>
<dbReference type="AlphaFoldDB" id="A0A1A9VXX8"/>
<evidence type="ECO:0000256" key="3">
    <source>
        <dbReference type="ARBA" id="ARBA00022692"/>
    </source>
</evidence>
<proteinExistence type="inferred from homology"/>
<keyword evidence="7 9" id="KW-0472">Membrane</keyword>
<evidence type="ECO:0008006" key="12">
    <source>
        <dbReference type="Google" id="ProtNLM"/>
    </source>
</evidence>
<evidence type="ECO:0000256" key="2">
    <source>
        <dbReference type="ARBA" id="ARBA00007717"/>
    </source>
</evidence>
<dbReference type="CDD" id="cd03882">
    <property type="entry name" value="M28_nicalin_like"/>
    <property type="match status" value="1"/>
</dbReference>
<dbReference type="SUPFAM" id="SSF53187">
    <property type="entry name" value="Zn-dependent exopeptidases"/>
    <property type="match status" value="1"/>
</dbReference>
<keyword evidence="6 9" id="KW-1133">Transmembrane helix</keyword>
<dbReference type="PANTHER" id="PTHR31826">
    <property type="entry name" value="NICALIN"/>
    <property type="match status" value="1"/>
</dbReference>
<evidence type="ECO:0000256" key="7">
    <source>
        <dbReference type="ARBA" id="ARBA00023136"/>
    </source>
</evidence>
<organism evidence="10 11">
    <name type="scientific">Glossina austeni</name>
    <name type="common">Savannah tsetse fly</name>
    <dbReference type="NCBI Taxonomy" id="7395"/>
    <lineage>
        <taxon>Eukaryota</taxon>
        <taxon>Metazoa</taxon>
        <taxon>Ecdysozoa</taxon>
        <taxon>Arthropoda</taxon>
        <taxon>Hexapoda</taxon>
        <taxon>Insecta</taxon>
        <taxon>Pterygota</taxon>
        <taxon>Neoptera</taxon>
        <taxon>Endopterygota</taxon>
        <taxon>Diptera</taxon>
        <taxon>Brachycera</taxon>
        <taxon>Muscomorpha</taxon>
        <taxon>Hippoboscoidea</taxon>
        <taxon>Glossinidae</taxon>
        <taxon>Glossina</taxon>
    </lineage>
</organism>
<feature type="transmembrane region" description="Helical" evidence="9">
    <location>
        <begin position="16"/>
        <end position="36"/>
    </location>
</feature>
<evidence type="ECO:0000256" key="6">
    <source>
        <dbReference type="ARBA" id="ARBA00022989"/>
    </source>
</evidence>
<comment type="similarity">
    <text evidence="2">Belongs to the nicastrin family.</text>
</comment>
<keyword evidence="5" id="KW-0256">Endoplasmic reticulum</keyword>
<keyword evidence="11" id="KW-1185">Reference proteome</keyword>
<dbReference type="STRING" id="7395.A0A1A9VXX8"/>
<comment type="subcellular location">
    <subcellularLocation>
        <location evidence="1">Endoplasmic reticulum membrane</location>
        <topology evidence="1">Single-pass membrane protein</topology>
    </subcellularLocation>
</comment>
<name>A0A1A9VXX8_GLOAU</name>